<reference evidence="11" key="1">
    <citation type="submission" date="2019-08" db="EMBL/GenBank/DDBJ databases">
        <title>The genome of the North American firefly Photinus pyralis.</title>
        <authorList>
            <consortium name="Photinus pyralis genome working group"/>
            <person name="Fallon T.R."/>
            <person name="Sander Lower S.E."/>
            <person name="Weng J.-K."/>
        </authorList>
    </citation>
    <scope>NUCLEOTIDE SEQUENCE</scope>
    <source>
        <strain evidence="11">TRF0915ILg1</strain>
        <tissue evidence="11">Whole body</tissue>
    </source>
</reference>
<dbReference type="Gene3D" id="3.90.1150.10">
    <property type="entry name" value="Aspartate Aminotransferase, domain 1"/>
    <property type="match status" value="1"/>
</dbReference>
<sequence>MACESQHFLNEHNINPNVKVMEYAVRGPLLIRACEIEKELEQGIEKPFTEVIKANIGDGHAMGQIPITFVRQILALVTYPPLFDNPIFPEDAKERARVILSGCRGGSIGSYTEACGIEIIRKHVAQYIERRDGISSNWQNIVLTSGASDGIKKILKLFICKENGKKTGVMIPIPQYPFYSATLDEFNMYQIRYYLDESKGWGLNIDELQRSIDEARRLCHPRVLVVINPGNPTGQVLTKENIEAIIKFAYKERLFLLADEVYQDNVYAENSKFHSFKKIMTEMGEPYNKMELASFMSCSKGYMGECGLRGGYTEVINMCPKVKAMYFKANTAMLCPSVLGQACLDTIVNPPGEGELSYEKFIREKEDVLNSLKFRAKMVVDAFNSFEGFSCNEVQGALYAFPQFKLPLKAIEAAKEVNQHPDVFYAFQLLENAGVCVVPGSGFGQQPGTFHFRTTILPQVDKLKIMLDKFEAFHKEFINKYK</sequence>
<dbReference type="EMBL" id="VTPC01008168">
    <property type="protein sequence ID" value="KAF2893185.1"/>
    <property type="molecule type" value="Genomic_DNA"/>
</dbReference>
<evidence type="ECO:0000313" key="11">
    <source>
        <dbReference type="EMBL" id="KAF2893185.1"/>
    </source>
</evidence>
<accession>A0A8K0D1Q3</accession>
<evidence type="ECO:0000256" key="1">
    <source>
        <dbReference type="ARBA" id="ARBA00001933"/>
    </source>
</evidence>
<comment type="catalytic activity">
    <reaction evidence="9">
        <text>L-alanine + 2-oxoglutarate = pyruvate + L-glutamate</text>
        <dbReference type="Rhea" id="RHEA:19453"/>
        <dbReference type="ChEBI" id="CHEBI:15361"/>
        <dbReference type="ChEBI" id="CHEBI:16810"/>
        <dbReference type="ChEBI" id="CHEBI:29985"/>
        <dbReference type="ChEBI" id="CHEBI:57972"/>
        <dbReference type="EC" id="2.6.1.2"/>
    </reaction>
</comment>
<evidence type="ECO:0000313" key="12">
    <source>
        <dbReference type="Proteomes" id="UP000801492"/>
    </source>
</evidence>
<evidence type="ECO:0000256" key="8">
    <source>
        <dbReference type="ARBA" id="ARBA00026106"/>
    </source>
</evidence>
<keyword evidence="5" id="KW-0663">Pyridoxal phosphate</keyword>
<comment type="similarity">
    <text evidence="7">Belongs to the class-I pyridoxal-phosphate-dependent aminotransferase family. Alanine aminotransferase subfamily.</text>
</comment>
<keyword evidence="4" id="KW-0808">Transferase</keyword>
<dbReference type="OrthoDB" id="1732682at2759"/>
<evidence type="ECO:0000256" key="3">
    <source>
        <dbReference type="ARBA" id="ARBA00022576"/>
    </source>
</evidence>
<evidence type="ECO:0000256" key="4">
    <source>
        <dbReference type="ARBA" id="ARBA00022679"/>
    </source>
</evidence>
<dbReference type="GO" id="GO:0030170">
    <property type="term" value="F:pyridoxal phosphate binding"/>
    <property type="evidence" value="ECO:0007669"/>
    <property type="project" value="InterPro"/>
</dbReference>
<dbReference type="CDD" id="cd00609">
    <property type="entry name" value="AAT_like"/>
    <property type="match status" value="1"/>
</dbReference>
<dbReference type="PANTHER" id="PTHR11751">
    <property type="entry name" value="ALANINE AMINOTRANSFERASE"/>
    <property type="match status" value="1"/>
</dbReference>
<dbReference type="Gene3D" id="3.40.640.10">
    <property type="entry name" value="Type I PLP-dependent aspartate aminotransferase-like (Major domain)"/>
    <property type="match status" value="1"/>
</dbReference>
<dbReference type="EC" id="2.6.1.2" evidence="8"/>
<dbReference type="GO" id="GO:0004021">
    <property type="term" value="F:L-alanine:2-oxoglutarate aminotransferase activity"/>
    <property type="evidence" value="ECO:0007669"/>
    <property type="project" value="UniProtKB-EC"/>
</dbReference>
<proteinExistence type="inferred from homology"/>
<name>A0A8K0D1Q3_IGNLU</name>
<dbReference type="FunFam" id="3.40.640.10:FF:000012">
    <property type="entry name" value="alanine aminotransferase 2"/>
    <property type="match status" value="1"/>
</dbReference>
<evidence type="ECO:0000256" key="9">
    <source>
        <dbReference type="ARBA" id="ARBA00047412"/>
    </source>
</evidence>
<dbReference type="Pfam" id="PF00155">
    <property type="entry name" value="Aminotran_1_2"/>
    <property type="match status" value="1"/>
</dbReference>
<feature type="domain" description="Aminotransferase class I/classII large" evidence="10">
    <location>
        <begin position="105"/>
        <end position="460"/>
    </location>
</feature>
<dbReference type="InterPro" id="IPR015424">
    <property type="entry name" value="PyrdxlP-dep_Trfase"/>
</dbReference>
<dbReference type="AlphaFoldDB" id="A0A8K0D1Q3"/>
<dbReference type="InterPro" id="IPR015422">
    <property type="entry name" value="PyrdxlP-dep_Trfase_small"/>
</dbReference>
<dbReference type="PANTHER" id="PTHR11751:SF29">
    <property type="entry name" value="ALANINE TRANSAMINASE"/>
    <property type="match status" value="1"/>
</dbReference>
<protein>
    <recommendedName>
        <fullName evidence="8">alanine transaminase</fullName>
        <ecNumber evidence="8">2.6.1.2</ecNumber>
    </recommendedName>
</protein>
<evidence type="ECO:0000256" key="6">
    <source>
        <dbReference type="ARBA" id="ARBA00025708"/>
    </source>
</evidence>
<evidence type="ECO:0000256" key="5">
    <source>
        <dbReference type="ARBA" id="ARBA00022898"/>
    </source>
</evidence>
<evidence type="ECO:0000256" key="7">
    <source>
        <dbReference type="ARBA" id="ARBA00025785"/>
    </source>
</evidence>
<evidence type="ECO:0000256" key="2">
    <source>
        <dbReference type="ARBA" id="ARBA00011738"/>
    </source>
</evidence>
<comment type="caution">
    <text evidence="11">The sequence shown here is derived from an EMBL/GenBank/DDBJ whole genome shotgun (WGS) entry which is preliminary data.</text>
</comment>
<keyword evidence="3" id="KW-0032">Aminotransferase</keyword>
<comment type="cofactor">
    <cofactor evidence="1">
        <name>pyridoxal 5'-phosphate</name>
        <dbReference type="ChEBI" id="CHEBI:597326"/>
    </cofactor>
</comment>
<dbReference type="FunFam" id="3.90.1150.10:FF:000151">
    <property type="entry name" value="Alanine aminotransferase 2"/>
    <property type="match status" value="1"/>
</dbReference>
<dbReference type="SUPFAM" id="SSF53383">
    <property type="entry name" value="PLP-dependent transferases"/>
    <property type="match status" value="1"/>
</dbReference>
<dbReference type="Gene3D" id="1.10.287.1970">
    <property type="match status" value="1"/>
</dbReference>
<dbReference type="InterPro" id="IPR045088">
    <property type="entry name" value="ALAT1/2-like"/>
</dbReference>
<dbReference type="GO" id="GO:0042853">
    <property type="term" value="P:L-alanine catabolic process"/>
    <property type="evidence" value="ECO:0007669"/>
    <property type="project" value="UniProtKB-UniPathway"/>
</dbReference>
<comment type="subunit">
    <text evidence="2">Homodimer.</text>
</comment>
<keyword evidence="12" id="KW-1185">Reference proteome</keyword>
<dbReference type="InterPro" id="IPR015421">
    <property type="entry name" value="PyrdxlP-dep_Trfase_major"/>
</dbReference>
<gene>
    <name evidence="11" type="ORF">ILUMI_12988</name>
</gene>
<dbReference type="FunFam" id="1.10.287.1970:FF:000001">
    <property type="entry name" value="Alanine aminotransferase 2"/>
    <property type="match status" value="1"/>
</dbReference>
<organism evidence="11 12">
    <name type="scientific">Ignelater luminosus</name>
    <name type="common">Cucubano</name>
    <name type="synonym">Pyrophorus luminosus</name>
    <dbReference type="NCBI Taxonomy" id="2038154"/>
    <lineage>
        <taxon>Eukaryota</taxon>
        <taxon>Metazoa</taxon>
        <taxon>Ecdysozoa</taxon>
        <taxon>Arthropoda</taxon>
        <taxon>Hexapoda</taxon>
        <taxon>Insecta</taxon>
        <taxon>Pterygota</taxon>
        <taxon>Neoptera</taxon>
        <taxon>Endopterygota</taxon>
        <taxon>Coleoptera</taxon>
        <taxon>Polyphaga</taxon>
        <taxon>Elateriformia</taxon>
        <taxon>Elateroidea</taxon>
        <taxon>Elateridae</taxon>
        <taxon>Agrypninae</taxon>
        <taxon>Pyrophorini</taxon>
        <taxon>Ignelater</taxon>
    </lineage>
</organism>
<dbReference type="Proteomes" id="UP000801492">
    <property type="component" value="Unassembled WGS sequence"/>
</dbReference>
<evidence type="ECO:0000259" key="10">
    <source>
        <dbReference type="Pfam" id="PF00155"/>
    </source>
</evidence>
<comment type="pathway">
    <text evidence="6">Amino-acid degradation; L-alanine degradation via transaminase pathway; pyruvate from L-alanine: step 1/1.</text>
</comment>
<dbReference type="UniPathway" id="UPA00528">
    <property type="reaction ID" value="UER00586"/>
</dbReference>
<dbReference type="InterPro" id="IPR004839">
    <property type="entry name" value="Aminotransferase_I/II_large"/>
</dbReference>